<dbReference type="PROSITE" id="PS50109">
    <property type="entry name" value="HIS_KIN"/>
    <property type="match status" value="1"/>
</dbReference>
<dbReference type="AlphaFoldDB" id="A0A1G7UKC6"/>
<evidence type="ECO:0000259" key="10">
    <source>
        <dbReference type="PROSITE" id="PS50109"/>
    </source>
</evidence>
<evidence type="ECO:0000256" key="2">
    <source>
        <dbReference type="ARBA" id="ARBA00012438"/>
    </source>
</evidence>
<evidence type="ECO:0000256" key="8">
    <source>
        <dbReference type="ARBA" id="ARBA00023012"/>
    </source>
</evidence>
<dbReference type="PRINTS" id="PR00344">
    <property type="entry name" value="BCTRLSENSOR"/>
</dbReference>
<gene>
    <name evidence="11" type="ORF">SAMN04488027_102134</name>
</gene>
<dbReference type="InterPro" id="IPR036890">
    <property type="entry name" value="HATPase_C_sf"/>
</dbReference>
<dbReference type="Gene3D" id="3.30.565.10">
    <property type="entry name" value="Histidine kinase-like ATPase, C-terminal domain"/>
    <property type="match status" value="1"/>
</dbReference>
<evidence type="ECO:0000256" key="4">
    <source>
        <dbReference type="ARBA" id="ARBA00022679"/>
    </source>
</evidence>
<evidence type="ECO:0000256" key="5">
    <source>
        <dbReference type="ARBA" id="ARBA00022741"/>
    </source>
</evidence>
<keyword evidence="4" id="KW-0808">Transferase</keyword>
<evidence type="ECO:0000256" key="9">
    <source>
        <dbReference type="SAM" id="Phobius"/>
    </source>
</evidence>
<keyword evidence="3" id="KW-0597">Phosphoprotein</keyword>
<feature type="transmembrane region" description="Helical" evidence="9">
    <location>
        <begin position="12"/>
        <end position="36"/>
    </location>
</feature>
<keyword evidence="12" id="KW-1185">Reference proteome</keyword>
<name>A0A1G7UKC6_9FLAO</name>
<dbReference type="EMBL" id="FNCW01000002">
    <property type="protein sequence ID" value="SDG48045.1"/>
    <property type="molecule type" value="Genomic_DNA"/>
</dbReference>
<dbReference type="Pfam" id="PF00512">
    <property type="entry name" value="HisKA"/>
    <property type="match status" value="1"/>
</dbReference>
<evidence type="ECO:0000313" key="12">
    <source>
        <dbReference type="Proteomes" id="UP000199296"/>
    </source>
</evidence>
<keyword evidence="9" id="KW-0812">Transmembrane</keyword>
<dbReference type="GO" id="GO:0000155">
    <property type="term" value="F:phosphorelay sensor kinase activity"/>
    <property type="evidence" value="ECO:0007669"/>
    <property type="project" value="InterPro"/>
</dbReference>
<evidence type="ECO:0000256" key="3">
    <source>
        <dbReference type="ARBA" id="ARBA00022553"/>
    </source>
</evidence>
<dbReference type="STRING" id="470826.SAMN04488027_102134"/>
<accession>A0A1G7UKC6</accession>
<keyword evidence="8" id="KW-0902">Two-component regulatory system</keyword>
<keyword evidence="9" id="KW-0472">Membrane</keyword>
<dbReference type="PANTHER" id="PTHR43065:SF10">
    <property type="entry name" value="PEROXIDE STRESS-ACTIVATED HISTIDINE KINASE MAK3"/>
    <property type="match status" value="1"/>
</dbReference>
<protein>
    <recommendedName>
        <fullName evidence="2">histidine kinase</fullName>
        <ecNumber evidence="2">2.7.13.3</ecNumber>
    </recommendedName>
</protein>
<reference evidence="11 12" key="1">
    <citation type="submission" date="2016-10" db="EMBL/GenBank/DDBJ databases">
        <authorList>
            <person name="de Groot N.N."/>
        </authorList>
    </citation>
    <scope>NUCLEOTIDE SEQUENCE [LARGE SCALE GENOMIC DNA]</scope>
    <source>
        <strain evidence="11 12">DSM 19803</strain>
    </source>
</reference>
<evidence type="ECO:0000256" key="1">
    <source>
        <dbReference type="ARBA" id="ARBA00000085"/>
    </source>
</evidence>
<dbReference type="SMART" id="SM00387">
    <property type="entry name" value="HATPase_c"/>
    <property type="match status" value="1"/>
</dbReference>
<evidence type="ECO:0000256" key="6">
    <source>
        <dbReference type="ARBA" id="ARBA00022777"/>
    </source>
</evidence>
<feature type="domain" description="Histidine kinase" evidence="10">
    <location>
        <begin position="277"/>
        <end position="485"/>
    </location>
</feature>
<dbReference type="Gene3D" id="1.10.287.130">
    <property type="match status" value="1"/>
</dbReference>
<feature type="transmembrane region" description="Helical" evidence="9">
    <location>
        <begin position="183"/>
        <end position="205"/>
    </location>
</feature>
<comment type="catalytic activity">
    <reaction evidence="1">
        <text>ATP + protein L-histidine = ADP + protein N-phospho-L-histidine.</text>
        <dbReference type="EC" id="2.7.13.3"/>
    </reaction>
</comment>
<dbReference type="SMART" id="SM00388">
    <property type="entry name" value="HisKA"/>
    <property type="match status" value="1"/>
</dbReference>
<dbReference type="SUPFAM" id="SSF47384">
    <property type="entry name" value="Homodimeric domain of signal transducing histidine kinase"/>
    <property type="match status" value="1"/>
</dbReference>
<keyword evidence="6 11" id="KW-0418">Kinase</keyword>
<sequence>MMFNYRQSLRTRIFISMIALVVGASVLIAGVTIYQFTEEAKELHLEKLNRKENAILANINYVLRTTTYPVDTDNLPLIFKEKIYEIQDIHNTEINIYDLDGYLLKSSFATFYMDSIETRMAPEKLEALENSADKKYVENFKINDQNYQSSYTYILDNYFKPIGILNLPYIEDDGFLQNELRDFLILLSQVYLFMLIAAIVLAYFLSRYITSSLQSISKKITRTRLDQANPKISYKEISYEIKPLVKAYNEMIDELEDSAIKLARTEREEAWRQMARQVAHEIKNPLTPMRLSMQSFERNFDPEHPDIEIKVKEFSKTIIQQIDNLSAIAGAFSDFAKMPAQQKESLNAVEIIKLALDIFNDYKIQFISEKDNIQIKFDRSQLIRIITNLVKNAIQATEHLEFPVILVRIFTEEDKVIISVEDNGVGVPVDMQERIFEPRFTTKSSGMGLGLGMVKNIVKTYKGDIKLTSKPHEGSIFTLKFPKSDTHDI</sequence>
<proteinExistence type="predicted"/>
<dbReference type="CDD" id="cd00082">
    <property type="entry name" value="HisKA"/>
    <property type="match status" value="1"/>
</dbReference>
<dbReference type="PANTHER" id="PTHR43065">
    <property type="entry name" value="SENSOR HISTIDINE KINASE"/>
    <property type="match status" value="1"/>
</dbReference>
<keyword evidence="5" id="KW-0547">Nucleotide-binding</keyword>
<dbReference type="InterPro" id="IPR003661">
    <property type="entry name" value="HisK_dim/P_dom"/>
</dbReference>
<dbReference type="Proteomes" id="UP000199296">
    <property type="component" value="Unassembled WGS sequence"/>
</dbReference>
<keyword evidence="7" id="KW-0067">ATP-binding</keyword>
<dbReference type="InterPro" id="IPR036097">
    <property type="entry name" value="HisK_dim/P_sf"/>
</dbReference>
<keyword evidence="9" id="KW-1133">Transmembrane helix</keyword>
<evidence type="ECO:0000256" key="7">
    <source>
        <dbReference type="ARBA" id="ARBA00022840"/>
    </source>
</evidence>
<dbReference type="SUPFAM" id="SSF55874">
    <property type="entry name" value="ATPase domain of HSP90 chaperone/DNA topoisomerase II/histidine kinase"/>
    <property type="match status" value="1"/>
</dbReference>
<dbReference type="CDD" id="cd00075">
    <property type="entry name" value="HATPase"/>
    <property type="match status" value="1"/>
</dbReference>
<dbReference type="InterPro" id="IPR004358">
    <property type="entry name" value="Sig_transdc_His_kin-like_C"/>
</dbReference>
<dbReference type="Pfam" id="PF02518">
    <property type="entry name" value="HATPase_c"/>
    <property type="match status" value="1"/>
</dbReference>
<dbReference type="InterPro" id="IPR003594">
    <property type="entry name" value="HATPase_dom"/>
</dbReference>
<dbReference type="GO" id="GO:0005524">
    <property type="term" value="F:ATP binding"/>
    <property type="evidence" value="ECO:0007669"/>
    <property type="project" value="UniProtKB-KW"/>
</dbReference>
<dbReference type="InterPro" id="IPR005467">
    <property type="entry name" value="His_kinase_dom"/>
</dbReference>
<dbReference type="Gene3D" id="6.10.340.10">
    <property type="match status" value="1"/>
</dbReference>
<dbReference type="EC" id="2.7.13.3" evidence="2"/>
<organism evidence="11 12">
    <name type="scientific">Psychroflexus sediminis</name>
    <dbReference type="NCBI Taxonomy" id="470826"/>
    <lineage>
        <taxon>Bacteria</taxon>
        <taxon>Pseudomonadati</taxon>
        <taxon>Bacteroidota</taxon>
        <taxon>Flavobacteriia</taxon>
        <taxon>Flavobacteriales</taxon>
        <taxon>Flavobacteriaceae</taxon>
        <taxon>Psychroflexus</taxon>
    </lineage>
</organism>
<evidence type="ECO:0000313" key="11">
    <source>
        <dbReference type="EMBL" id="SDG48045.1"/>
    </source>
</evidence>